<feature type="region of interest" description="Disordered" evidence="1">
    <location>
        <begin position="29"/>
        <end position="57"/>
    </location>
</feature>
<sequence>MTAIPWCTQLADAGAERGCGGVRRTVSLHPGDRLAHKPGADTDDGEVAARQRPGTAP</sequence>
<feature type="compositionally biased region" description="Basic and acidic residues" evidence="1">
    <location>
        <begin position="30"/>
        <end position="40"/>
    </location>
</feature>
<accession>A0ABT0V0Z3</accession>
<name>A0ABT0V0Z3_9ACTN</name>
<keyword evidence="3" id="KW-1185">Reference proteome</keyword>
<dbReference type="EMBL" id="JAMQAW010000066">
    <property type="protein sequence ID" value="MCM2393233.1"/>
    <property type="molecule type" value="Genomic_DNA"/>
</dbReference>
<evidence type="ECO:0000256" key="1">
    <source>
        <dbReference type="SAM" id="MobiDB-lite"/>
    </source>
</evidence>
<evidence type="ECO:0000313" key="3">
    <source>
        <dbReference type="Proteomes" id="UP001431429"/>
    </source>
</evidence>
<protein>
    <submittedName>
        <fullName evidence="2">Uncharacterized protein</fullName>
    </submittedName>
</protein>
<dbReference type="RefSeq" id="WP_250923537.1">
    <property type="nucleotide sequence ID" value="NZ_JAMQAW010000066.1"/>
</dbReference>
<gene>
    <name evidence="2" type="ORF">NBG84_34010</name>
</gene>
<proteinExistence type="predicted"/>
<dbReference type="Proteomes" id="UP001431429">
    <property type="component" value="Unassembled WGS sequence"/>
</dbReference>
<comment type="caution">
    <text evidence="2">The sequence shown here is derived from an EMBL/GenBank/DDBJ whole genome shotgun (WGS) entry which is preliminary data.</text>
</comment>
<organism evidence="2 3">
    <name type="scientific">Streptomyces albipurpureus</name>
    <dbReference type="NCBI Taxonomy" id="2897419"/>
    <lineage>
        <taxon>Bacteria</taxon>
        <taxon>Bacillati</taxon>
        <taxon>Actinomycetota</taxon>
        <taxon>Actinomycetes</taxon>
        <taxon>Kitasatosporales</taxon>
        <taxon>Streptomycetaceae</taxon>
        <taxon>Streptomyces</taxon>
    </lineage>
</organism>
<evidence type="ECO:0000313" key="2">
    <source>
        <dbReference type="EMBL" id="MCM2393233.1"/>
    </source>
</evidence>
<reference evidence="2" key="1">
    <citation type="submission" date="2022-06" db="EMBL/GenBank/DDBJ databases">
        <title>Genome public.</title>
        <authorList>
            <person name="Sun Q."/>
        </authorList>
    </citation>
    <scope>NUCLEOTIDE SEQUENCE</scope>
    <source>
        <strain evidence="2">CWNU-1</strain>
    </source>
</reference>